<dbReference type="GO" id="GO:0003676">
    <property type="term" value="F:nucleic acid binding"/>
    <property type="evidence" value="ECO:0007669"/>
    <property type="project" value="InterPro"/>
</dbReference>
<dbReference type="GO" id="GO:0015074">
    <property type="term" value="P:DNA integration"/>
    <property type="evidence" value="ECO:0007669"/>
    <property type="project" value="InterPro"/>
</dbReference>
<organism evidence="2 3">
    <name type="scientific">Mobilitalea sibirica</name>
    <dbReference type="NCBI Taxonomy" id="1462919"/>
    <lineage>
        <taxon>Bacteria</taxon>
        <taxon>Bacillati</taxon>
        <taxon>Bacillota</taxon>
        <taxon>Clostridia</taxon>
        <taxon>Lachnospirales</taxon>
        <taxon>Lachnospiraceae</taxon>
        <taxon>Mobilitalea</taxon>
    </lineage>
</organism>
<gene>
    <name evidence="2" type="ORF">I5677_09385</name>
</gene>
<dbReference type="InterPro" id="IPR036397">
    <property type="entry name" value="RNaseH_sf"/>
</dbReference>
<keyword evidence="3" id="KW-1185">Reference proteome</keyword>
<dbReference type="InterPro" id="IPR012337">
    <property type="entry name" value="RNaseH-like_sf"/>
</dbReference>
<dbReference type="EMBL" id="JAEAGR010000008">
    <property type="protein sequence ID" value="MBH1941102.1"/>
    <property type="molecule type" value="Genomic_DNA"/>
</dbReference>
<dbReference type="InterPro" id="IPR015378">
    <property type="entry name" value="Transposase-like_Mu_C"/>
</dbReference>
<dbReference type="AlphaFoldDB" id="A0A8J7H2Q9"/>
<reference evidence="2" key="1">
    <citation type="submission" date="2020-12" db="EMBL/GenBank/DDBJ databases">
        <title>M. sibirica DSM 26468T genome.</title>
        <authorList>
            <person name="Thieme N."/>
            <person name="Rettenmaier R."/>
            <person name="Zverlov V."/>
            <person name="Liebl W."/>
        </authorList>
    </citation>
    <scope>NUCLEOTIDE SEQUENCE</scope>
    <source>
        <strain evidence="2">DSM 26468</strain>
    </source>
</reference>
<dbReference type="InterPro" id="IPR001584">
    <property type="entry name" value="Integrase_cat-core"/>
</dbReference>
<protein>
    <submittedName>
        <fullName evidence="2">DDE-type integrase/transposase/recombinase</fullName>
    </submittedName>
</protein>
<proteinExistence type="predicted"/>
<dbReference type="PROSITE" id="PS50994">
    <property type="entry name" value="INTEGRASE"/>
    <property type="match status" value="1"/>
</dbReference>
<sequence>MKYSVNSIIETKGDNGKPILERILWLDEQFTYLIDINKNNVPYKKRIEDLEVSLEDKSAVLIEEDPLAIVYKEEDIPQKYKEIRDKYWTMIKEIVIEEPHIFQNTFRRKHVKEIAKQYNVSQLSIMNSLKRYWKRGKVPNALLPDYLNCGGRGKERVIGTTKRGRPRKHQDIVGEGVNITEEIKKIFTIAINRFYYTTAKNSLVLTYELMRKEYFVDGHKMVNGVKVPIIKSQSDIPTFGQFRYWFEKERNIKKEITSRYSNKRFQKQHRSITGNAGDGVIQPGVYEIDSTIADVYLVSRYNRNWVCGRPTLYFVVDKFSHLVCGIYISFESASYASAMMALLNAYMNKVEFCKQYGIHIKEEDWPVHNVIPEKVICDRGELENTGISSLINTLNIQVTLAPPYRADLKSFVERAFKQFGDYYKPHIPGTIDLDGRERGDKDYRTSATVDIFQFTQIVIKAVLYHNNYHILNNYRRDEMMIADNVPCIPRDIFNWGIANRGGTLRSVAEDVIKLALMPSDEATVTAKGVKYKDMYYASKTMLKDQTFVNARNKTWRTKISYDPRDMSYIYVHGDSPKDYEICYLTDANSRYKDKTIEEIEYLLTAEKMQKKKMKDIDAQAKTQLIAEIEDIVQQAKEEHEKEPIGKESDKKRIENIRENRRIEKAANRVKEAFKLEIEEKPIKDNNFNEEEVDPIELLIIKQKEGLQSD</sequence>
<evidence type="ECO:0000259" key="1">
    <source>
        <dbReference type="PROSITE" id="PS50994"/>
    </source>
</evidence>
<dbReference type="Gene3D" id="3.30.420.10">
    <property type="entry name" value="Ribonuclease H-like superfamily/Ribonuclease H"/>
    <property type="match status" value="1"/>
</dbReference>
<dbReference type="Pfam" id="PF09299">
    <property type="entry name" value="Mu-transpos_C"/>
    <property type="match status" value="1"/>
</dbReference>
<evidence type="ECO:0000313" key="2">
    <source>
        <dbReference type="EMBL" id="MBH1941102.1"/>
    </source>
</evidence>
<dbReference type="RefSeq" id="WP_197661322.1">
    <property type="nucleotide sequence ID" value="NZ_JAEAGR010000008.1"/>
</dbReference>
<dbReference type="SUPFAM" id="SSF53098">
    <property type="entry name" value="Ribonuclease H-like"/>
    <property type="match status" value="1"/>
</dbReference>
<name>A0A8J7H2Q9_9FIRM</name>
<feature type="domain" description="Integrase catalytic" evidence="1">
    <location>
        <begin position="279"/>
        <end position="497"/>
    </location>
</feature>
<comment type="caution">
    <text evidence="2">The sequence shown here is derived from an EMBL/GenBank/DDBJ whole genome shotgun (WGS) entry which is preliminary data.</text>
</comment>
<dbReference type="Proteomes" id="UP000623269">
    <property type="component" value="Unassembled WGS sequence"/>
</dbReference>
<accession>A0A8J7H2Q9</accession>
<evidence type="ECO:0000313" key="3">
    <source>
        <dbReference type="Proteomes" id="UP000623269"/>
    </source>
</evidence>